<feature type="transmembrane region" description="Helical" evidence="2">
    <location>
        <begin position="370"/>
        <end position="387"/>
    </location>
</feature>
<dbReference type="AlphaFoldDB" id="A0A1Y2B303"/>
<dbReference type="PANTHER" id="PTHR37848">
    <property type="entry name" value="EXPRESSED PROTEIN"/>
    <property type="match status" value="1"/>
</dbReference>
<dbReference type="Proteomes" id="UP000193986">
    <property type="component" value="Unassembled WGS sequence"/>
</dbReference>
<comment type="caution">
    <text evidence="3">The sequence shown here is derived from an EMBL/GenBank/DDBJ whole genome shotgun (WGS) entry which is preliminary data.</text>
</comment>
<sequence>MVQDGKRSPTSTLDDLDLPPAYDIATAPAFEAGGPSSSSSSSAAPVLSSRQPPKHLAHLFASPSNAEPLLGRPTAPAAILESIDVDVKSGVTISLDPRLEDPEVLYDFIRMQALVPPKVMLHCIGAHTEIPERDETTCDADGTIRTKRKGQPERIVDFDLTIDLNGILDHPANKANIHLFTMTSSNLEHRGTHQLTYGATFAPEPRLQDGYVSVGDELSVTDVGRPATRKENDEFMEWLAFRDSKGLPGWVNPKECSEFLESGSKSSGIRLEESGNVDVDVEAARRADNEGPALKAWCHKYAADRGLLKEFWLQKQVWGWDRNALLTAVKGAILSTGYVSNDLSVSFEYTNRAVIVRPANLLSRMLNHTLIYALLWITLIYPIIWIWQRLHPRGGGPYNVASASYGMKYYPALPSTFPSETLEAAQNRLPGMYKIHPELPHPTRLQPGPKGIHYLLGRKEGEWFREWEDRIRMGVRMRYKGLLEGGGEGEDESGRQLDGYDG</sequence>
<dbReference type="OrthoDB" id="203796at2759"/>
<dbReference type="InParanoid" id="A0A1Y2B303"/>
<reference evidence="3 4" key="1">
    <citation type="submission" date="2016-07" db="EMBL/GenBank/DDBJ databases">
        <title>Pervasive Adenine N6-methylation of Active Genes in Fungi.</title>
        <authorList>
            <consortium name="DOE Joint Genome Institute"/>
            <person name="Mondo S.J."/>
            <person name="Dannebaum R.O."/>
            <person name="Kuo R.C."/>
            <person name="Labutti K."/>
            <person name="Haridas S."/>
            <person name="Kuo A."/>
            <person name="Salamov A."/>
            <person name="Ahrendt S.R."/>
            <person name="Lipzen A."/>
            <person name="Sullivan W."/>
            <person name="Andreopoulos W.B."/>
            <person name="Clum A."/>
            <person name="Lindquist E."/>
            <person name="Daum C."/>
            <person name="Ramamoorthy G.K."/>
            <person name="Gryganskyi A."/>
            <person name="Culley D."/>
            <person name="Magnuson J.K."/>
            <person name="James T.Y."/>
            <person name="O'Malley M.A."/>
            <person name="Stajich J.E."/>
            <person name="Spatafora J.W."/>
            <person name="Visel A."/>
            <person name="Grigoriev I.V."/>
        </authorList>
    </citation>
    <scope>NUCLEOTIDE SEQUENCE [LARGE SCALE GENOMIC DNA]</scope>
    <source>
        <strain evidence="3 4">68-887.2</strain>
    </source>
</reference>
<keyword evidence="2" id="KW-1133">Transmembrane helix</keyword>
<evidence type="ECO:0000313" key="3">
    <source>
        <dbReference type="EMBL" id="ORY29114.1"/>
    </source>
</evidence>
<name>A0A1Y2B303_9TREE</name>
<feature type="region of interest" description="Disordered" evidence="1">
    <location>
        <begin position="483"/>
        <end position="502"/>
    </location>
</feature>
<feature type="region of interest" description="Disordered" evidence="1">
    <location>
        <begin position="27"/>
        <end position="49"/>
    </location>
</feature>
<feature type="region of interest" description="Disordered" evidence="1">
    <location>
        <begin position="1"/>
        <end position="20"/>
    </location>
</feature>
<organism evidence="3 4">
    <name type="scientific">Naematelia encephala</name>
    <dbReference type="NCBI Taxonomy" id="71784"/>
    <lineage>
        <taxon>Eukaryota</taxon>
        <taxon>Fungi</taxon>
        <taxon>Dikarya</taxon>
        <taxon>Basidiomycota</taxon>
        <taxon>Agaricomycotina</taxon>
        <taxon>Tremellomycetes</taxon>
        <taxon>Tremellales</taxon>
        <taxon>Naemateliaceae</taxon>
        <taxon>Naematelia</taxon>
    </lineage>
</organism>
<evidence type="ECO:0000256" key="2">
    <source>
        <dbReference type="SAM" id="Phobius"/>
    </source>
</evidence>
<keyword evidence="2" id="KW-0472">Membrane</keyword>
<evidence type="ECO:0000256" key="1">
    <source>
        <dbReference type="SAM" id="MobiDB-lite"/>
    </source>
</evidence>
<keyword evidence="4" id="KW-1185">Reference proteome</keyword>
<evidence type="ECO:0000313" key="4">
    <source>
        <dbReference type="Proteomes" id="UP000193986"/>
    </source>
</evidence>
<dbReference type="EMBL" id="MCFC01000027">
    <property type="protein sequence ID" value="ORY29114.1"/>
    <property type="molecule type" value="Genomic_DNA"/>
</dbReference>
<dbReference type="PANTHER" id="PTHR37848:SF1">
    <property type="entry name" value="SUN DOMAIN-CONTAINING PROTEIN"/>
    <property type="match status" value="1"/>
</dbReference>
<accession>A0A1Y2B303</accession>
<protein>
    <submittedName>
        <fullName evidence="3">Uncharacterized protein</fullName>
    </submittedName>
</protein>
<proteinExistence type="predicted"/>
<keyword evidence="2" id="KW-0812">Transmembrane</keyword>
<gene>
    <name evidence="3" type="ORF">BCR39DRAFT_532672</name>
</gene>